<dbReference type="PROSITE" id="PS00041">
    <property type="entry name" value="HTH_ARAC_FAMILY_1"/>
    <property type="match status" value="1"/>
</dbReference>
<keyword evidence="8" id="KW-1185">Reference proteome</keyword>
<dbReference type="Pfam" id="PF12833">
    <property type="entry name" value="HTH_18"/>
    <property type="match status" value="1"/>
</dbReference>
<proteinExistence type="predicted"/>
<gene>
    <name evidence="7" type="ORF">SY83_07655</name>
</gene>
<dbReference type="InterPro" id="IPR009057">
    <property type="entry name" value="Homeodomain-like_sf"/>
</dbReference>
<dbReference type="Gene3D" id="1.10.10.60">
    <property type="entry name" value="Homeodomain-like"/>
    <property type="match status" value="2"/>
</dbReference>
<dbReference type="PATRIC" id="fig|1178515.4.peg.1518"/>
<evidence type="ECO:0000313" key="7">
    <source>
        <dbReference type="EMBL" id="ANE46165.1"/>
    </source>
</evidence>
<dbReference type="STRING" id="1178515.SY83_07655"/>
<dbReference type="KEGG" id="pswu:SY83_07655"/>
<dbReference type="InterPro" id="IPR018062">
    <property type="entry name" value="HTH_AraC-typ_CS"/>
</dbReference>
<evidence type="ECO:0000256" key="1">
    <source>
        <dbReference type="ARBA" id="ARBA00023015"/>
    </source>
</evidence>
<dbReference type="PANTHER" id="PTHR43280">
    <property type="entry name" value="ARAC-FAMILY TRANSCRIPTIONAL REGULATOR"/>
    <property type="match status" value="1"/>
</dbReference>
<evidence type="ECO:0000256" key="2">
    <source>
        <dbReference type="ARBA" id="ARBA00023125"/>
    </source>
</evidence>
<feature type="domain" description="HTH araC/xylS-type" evidence="5">
    <location>
        <begin position="440"/>
        <end position="538"/>
    </location>
</feature>
<dbReference type="Gene3D" id="3.40.50.2300">
    <property type="match status" value="1"/>
</dbReference>
<dbReference type="SMART" id="SM00342">
    <property type="entry name" value="HTH_ARAC"/>
    <property type="match status" value="1"/>
</dbReference>
<dbReference type="AlphaFoldDB" id="A0A172TGI5"/>
<feature type="modified residue" description="4-aspartylphosphate" evidence="4">
    <location>
        <position position="55"/>
    </location>
</feature>
<dbReference type="GO" id="GO:0043565">
    <property type="term" value="F:sequence-specific DNA binding"/>
    <property type="evidence" value="ECO:0007669"/>
    <property type="project" value="InterPro"/>
</dbReference>
<dbReference type="CDD" id="cd17536">
    <property type="entry name" value="REC_YesN-like"/>
    <property type="match status" value="1"/>
</dbReference>
<dbReference type="InterPro" id="IPR011006">
    <property type="entry name" value="CheY-like_superfamily"/>
</dbReference>
<keyword evidence="3" id="KW-0804">Transcription</keyword>
<evidence type="ECO:0000259" key="5">
    <source>
        <dbReference type="PROSITE" id="PS01124"/>
    </source>
</evidence>
<dbReference type="Pfam" id="PF00072">
    <property type="entry name" value="Response_reg"/>
    <property type="match status" value="1"/>
</dbReference>
<reference evidence="7 8" key="1">
    <citation type="submission" date="2015-01" db="EMBL/GenBank/DDBJ databases">
        <title>Paenibacillus swuensis/DY6/whole genome sequencing.</title>
        <authorList>
            <person name="Kim M.K."/>
            <person name="Srinivasan S."/>
            <person name="Lee J.-J."/>
        </authorList>
    </citation>
    <scope>NUCLEOTIDE SEQUENCE [LARGE SCALE GENOMIC DNA]</scope>
    <source>
        <strain evidence="7 8">DY6</strain>
    </source>
</reference>
<dbReference type="PANTHER" id="PTHR43280:SF28">
    <property type="entry name" value="HTH-TYPE TRANSCRIPTIONAL ACTIVATOR RHAS"/>
    <property type="match status" value="1"/>
</dbReference>
<evidence type="ECO:0000259" key="6">
    <source>
        <dbReference type="PROSITE" id="PS50110"/>
    </source>
</evidence>
<feature type="domain" description="Response regulatory" evidence="6">
    <location>
        <begin position="3"/>
        <end position="120"/>
    </location>
</feature>
<protein>
    <recommendedName>
        <fullName evidence="9">AraC family transcriptional regulator</fullName>
    </recommendedName>
</protein>
<dbReference type="SMART" id="SM00448">
    <property type="entry name" value="REC"/>
    <property type="match status" value="1"/>
</dbReference>
<keyword evidence="2" id="KW-0238">DNA-binding</keyword>
<evidence type="ECO:0008006" key="9">
    <source>
        <dbReference type="Google" id="ProtNLM"/>
    </source>
</evidence>
<dbReference type="PROSITE" id="PS50110">
    <property type="entry name" value="RESPONSE_REGULATORY"/>
    <property type="match status" value="1"/>
</dbReference>
<dbReference type="SUPFAM" id="SSF46689">
    <property type="entry name" value="Homeodomain-like"/>
    <property type="match status" value="2"/>
</dbReference>
<dbReference type="SUPFAM" id="SSF52172">
    <property type="entry name" value="CheY-like"/>
    <property type="match status" value="1"/>
</dbReference>
<dbReference type="PRINTS" id="PR00032">
    <property type="entry name" value="HTHARAC"/>
</dbReference>
<evidence type="ECO:0000256" key="3">
    <source>
        <dbReference type="ARBA" id="ARBA00023163"/>
    </source>
</evidence>
<dbReference type="GO" id="GO:0000160">
    <property type="term" value="P:phosphorelay signal transduction system"/>
    <property type="evidence" value="ECO:0007669"/>
    <property type="project" value="InterPro"/>
</dbReference>
<dbReference type="InterPro" id="IPR020449">
    <property type="entry name" value="Tscrpt_reg_AraC-type_HTH"/>
</dbReference>
<accession>A0A172TGI5</accession>
<dbReference type="InterPro" id="IPR001789">
    <property type="entry name" value="Sig_transdc_resp-reg_receiver"/>
</dbReference>
<dbReference type="RefSeq" id="WP_068605669.1">
    <property type="nucleotide sequence ID" value="NZ_CP011388.1"/>
</dbReference>
<name>A0A172TGI5_9BACL</name>
<dbReference type="PROSITE" id="PS01124">
    <property type="entry name" value="HTH_ARAC_FAMILY_2"/>
    <property type="match status" value="1"/>
</dbReference>
<keyword evidence="4" id="KW-0597">Phosphoprotein</keyword>
<organism evidence="7 8">
    <name type="scientific">Paenibacillus swuensis</name>
    <dbReference type="NCBI Taxonomy" id="1178515"/>
    <lineage>
        <taxon>Bacteria</taxon>
        <taxon>Bacillati</taxon>
        <taxon>Bacillota</taxon>
        <taxon>Bacilli</taxon>
        <taxon>Bacillales</taxon>
        <taxon>Paenibacillaceae</taxon>
        <taxon>Paenibacillus</taxon>
    </lineage>
</organism>
<dbReference type="Proteomes" id="UP000076927">
    <property type="component" value="Chromosome"/>
</dbReference>
<keyword evidence="1" id="KW-0805">Transcription regulation</keyword>
<sequence length="543" mass="62464">MYNLLIVDDEIIAVKAIAKGLDWSGLPIASIHEAYDYDEAAEVLRTQPIDLLITDIEMPGKDGLELLDYANSVHPHLVSIITTGHANFDYAHRAIQYGSMHYLLKPLDYNELKALITSAVTKISEHRNIEQFYVAYDQYQKQRDQQLPLLRERFWQDLVNQRILLTPDRIEAAATLYEIPVSAQTRVLPVLISVEQWYKELTTRDEEIMEYALRNAASEIILGSYSGQVLQERSGSNLVLFFFESDDDYESPHSQLIYEQCKEYVKQCAAYFHCSLSCYLGVPSPLQDLSLMFRKLVETEKDNVVRTQSVLFHTDTKEESNETAALHLPDFKLWGNLLETGMEAEFKQIMQTWFEQTPEEKLNAKTLKAFYSSFIHMIYQVLAVRGIRHQEIPTLSNDTDAGVTVLRSVHSLHQWSSQLAGEYLAWIRIHAVSSYSVCVAEAIAFIESHLEEELSREQIADEVHLNSAYLSRLFKKETGLSLSDYIMNLRMEKAKLLLREPHIKISQAASAVGYTHFSHFAKMFKRIIGQTPQEYRKGFLNRD</sequence>
<dbReference type="EMBL" id="CP011388">
    <property type="protein sequence ID" value="ANE46165.1"/>
    <property type="molecule type" value="Genomic_DNA"/>
</dbReference>
<dbReference type="GO" id="GO:0003700">
    <property type="term" value="F:DNA-binding transcription factor activity"/>
    <property type="evidence" value="ECO:0007669"/>
    <property type="project" value="InterPro"/>
</dbReference>
<evidence type="ECO:0000256" key="4">
    <source>
        <dbReference type="PROSITE-ProRule" id="PRU00169"/>
    </source>
</evidence>
<evidence type="ECO:0000313" key="8">
    <source>
        <dbReference type="Proteomes" id="UP000076927"/>
    </source>
</evidence>
<dbReference type="InterPro" id="IPR018060">
    <property type="entry name" value="HTH_AraC"/>
</dbReference>